<dbReference type="SUPFAM" id="SSF51735">
    <property type="entry name" value="NAD(P)-binding Rossmann-fold domains"/>
    <property type="match status" value="1"/>
</dbReference>
<feature type="domain" description="NAD(P)-binding" evidence="1">
    <location>
        <begin position="7"/>
        <end position="185"/>
    </location>
</feature>
<dbReference type="GO" id="GO:0003955">
    <property type="term" value="F:NAD(P)H dehydrogenase (quinone) activity"/>
    <property type="evidence" value="ECO:0007669"/>
    <property type="project" value="UniProtKB-EC"/>
</dbReference>
<dbReference type="EC" id="1.6.5.2" evidence="2"/>
<dbReference type="Gene3D" id="3.40.50.720">
    <property type="entry name" value="NAD(P)-binding Rossmann-like Domain"/>
    <property type="match status" value="1"/>
</dbReference>
<dbReference type="InterPro" id="IPR016040">
    <property type="entry name" value="NAD(P)-bd_dom"/>
</dbReference>
<comment type="caution">
    <text evidence="2">The sequence shown here is derived from an EMBL/GenBank/DDBJ whole genome shotgun (WGS) entry which is preliminary data.</text>
</comment>
<dbReference type="Pfam" id="PF13460">
    <property type="entry name" value="NAD_binding_10"/>
    <property type="match status" value="1"/>
</dbReference>
<dbReference type="PANTHER" id="PTHR47129">
    <property type="entry name" value="QUINONE OXIDOREDUCTASE 2"/>
    <property type="match status" value="1"/>
</dbReference>
<name>A0ABT7SG48_9CELL</name>
<dbReference type="CDD" id="cd05269">
    <property type="entry name" value="TMR_SDR_a"/>
    <property type="match status" value="1"/>
</dbReference>
<dbReference type="EMBL" id="JAUCGQ010000001">
    <property type="protein sequence ID" value="MDM7855153.1"/>
    <property type="molecule type" value="Genomic_DNA"/>
</dbReference>
<reference evidence="2 3" key="1">
    <citation type="submission" date="2023-06" db="EMBL/GenBank/DDBJ databases">
        <title>Cellulomonas sp. MW4 Whole genome sequence.</title>
        <authorList>
            <person name="Park S."/>
        </authorList>
    </citation>
    <scope>NUCLEOTIDE SEQUENCE [LARGE SCALE GENOMIC DNA]</scope>
    <source>
        <strain evidence="2 3">MW4</strain>
    </source>
</reference>
<evidence type="ECO:0000313" key="2">
    <source>
        <dbReference type="EMBL" id="MDM7855153.1"/>
    </source>
</evidence>
<dbReference type="InterPro" id="IPR052718">
    <property type="entry name" value="NmrA-type_oxidoreductase"/>
</dbReference>
<evidence type="ECO:0000259" key="1">
    <source>
        <dbReference type="Pfam" id="PF13460"/>
    </source>
</evidence>
<dbReference type="RefSeq" id="WP_289454959.1">
    <property type="nucleotide sequence ID" value="NZ_JAUCGQ010000001.1"/>
</dbReference>
<dbReference type="PANTHER" id="PTHR47129:SF1">
    <property type="entry name" value="NMRA-LIKE DOMAIN-CONTAINING PROTEIN"/>
    <property type="match status" value="1"/>
</dbReference>
<evidence type="ECO:0000313" key="3">
    <source>
        <dbReference type="Proteomes" id="UP001529338"/>
    </source>
</evidence>
<sequence length="291" mass="30393">MSVVVTGATGHLGRLVVEHLLDRGVEPASITATGRRVEALDDLAERGVRVARADFDDPESLVEPFAGADALLLVSASEVGRRVRQHQAAVDAAVAAGVRRIAYTSAPHADTTRLSVAPEHKATEELVLASGLPWTFLRNNWYTENYVGTLLNAKDSGVIVTSAGDGRVASASRTDFAEAAAVVLATDGHEGRAYELSGDVAWSFDELAEVASALVGRTVVHRAVTPNEHRRVLLRAKLPKAAAAFVVALDADIAAGALADATSDLRTLVGHPTTPLADGLRASLPPAPPTA</sequence>
<organism evidence="2 3">
    <name type="scientific">Cellulomonas alba</name>
    <dbReference type="NCBI Taxonomy" id="3053467"/>
    <lineage>
        <taxon>Bacteria</taxon>
        <taxon>Bacillati</taxon>
        <taxon>Actinomycetota</taxon>
        <taxon>Actinomycetes</taxon>
        <taxon>Micrococcales</taxon>
        <taxon>Cellulomonadaceae</taxon>
        <taxon>Cellulomonas</taxon>
    </lineage>
</organism>
<accession>A0ABT7SG48</accession>
<dbReference type="InterPro" id="IPR036291">
    <property type="entry name" value="NAD(P)-bd_dom_sf"/>
</dbReference>
<proteinExistence type="predicted"/>
<gene>
    <name evidence="2" type="ORF">QRT04_09435</name>
</gene>
<protein>
    <submittedName>
        <fullName evidence="2">SDR family oxidoreductase</fullName>
        <ecNumber evidence="2">1.6.5.2</ecNumber>
    </submittedName>
</protein>
<dbReference type="Proteomes" id="UP001529338">
    <property type="component" value="Unassembled WGS sequence"/>
</dbReference>
<keyword evidence="3" id="KW-1185">Reference proteome</keyword>
<keyword evidence="2" id="KW-0560">Oxidoreductase</keyword>
<dbReference type="Gene3D" id="3.90.25.10">
    <property type="entry name" value="UDP-galactose 4-epimerase, domain 1"/>
    <property type="match status" value="1"/>
</dbReference>